<comment type="caution">
    <text evidence="3">The sequence shown here is derived from an EMBL/GenBank/DDBJ whole genome shotgun (WGS) entry which is preliminary data.</text>
</comment>
<organism evidence="3 4">
    <name type="scientific">Candidatus Pantoea multigeneris</name>
    <dbReference type="NCBI Taxonomy" id="2608357"/>
    <lineage>
        <taxon>Bacteria</taxon>
        <taxon>Pseudomonadati</taxon>
        <taxon>Pseudomonadota</taxon>
        <taxon>Gammaproteobacteria</taxon>
        <taxon>Enterobacterales</taxon>
        <taxon>Erwiniaceae</taxon>
        <taxon>Pantoea</taxon>
    </lineage>
</organism>
<dbReference type="InterPro" id="IPR020287">
    <property type="entry name" value="Tail_sheath_C"/>
</dbReference>
<name>A0ABX0R573_9GAMM</name>
<gene>
    <name evidence="3" type="ORF">F3J40_02845</name>
</gene>
<protein>
    <submittedName>
        <fullName evidence="3">Phage tail sheath family protein</fullName>
    </submittedName>
</protein>
<evidence type="ECO:0000313" key="3">
    <source>
        <dbReference type="EMBL" id="NIF20556.1"/>
    </source>
</evidence>
<dbReference type="InterPro" id="IPR052042">
    <property type="entry name" value="Tail_sheath_structural"/>
</dbReference>
<sequence length="431" mass="47915">MDSQEKRMSNYPGVFIKENNRLALASPGMSKLVPLLVGRFRQQDNTPLSLSYGPVWIENWQHYCQLLQGAQVWVEVETDSLPDSLQPERSAVHSAAFALRSYFENGGGPCYILSLAQGDEIARLSEILAQRDDISLMALIDVGHDDEAILTQLGGLTSRLPQSFLLLRYVVGSGNPPRYGEQAQSACYTPDLVPRQPLSIQASDIWLRDLACSLSSLAQGTAKQRETYRKVKQWLNLVTVDYQHLNTFTLSPCAPVAGLYCRTERQLGVWQASANLALEGVDPQRAIGNAQHGDLNERGVNAILWQEQGGTTVMGARTLATSSDSSWRYIPVRLLFNTVERDVRNLLLPVVYQPNSAGTWQSARAAINQYLHRLWQQGGLYGETPQQAFQVELALTSSELSLGILRIRIGLAALRPVEFLWLDFSQDLMAA</sequence>
<dbReference type="Pfam" id="PF17482">
    <property type="entry name" value="Phage_sheath_1C"/>
    <property type="match status" value="1"/>
</dbReference>
<feature type="domain" description="Tail sheath protein C-terminal" evidence="2">
    <location>
        <begin position="322"/>
        <end position="424"/>
    </location>
</feature>
<reference evidence="3 4" key="1">
    <citation type="journal article" date="2019" name="bioRxiv">
        <title>Bacteria contribute to plant secondary compound degradation in a generalist herbivore system.</title>
        <authorList>
            <person name="Francoeur C.B."/>
            <person name="Khadempour L."/>
            <person name="Moreira-Soto R.D."/>
            <person name="Gotting K."/>
            <person name="Book A.J."/>
            <person name="Pinto-Tomas A.A."/>
            <person name="Keefover-Ring K."/>
            <person name="Currie C.R."/>
        </authorList>
    </citation>
    <scope>NUCLEOTIDE SEQUENCE [LARGE SCALE GENOMIC DNA]</scope>
    <source>
        <strain evidence="3">Acro-835</strain>
    </source>
</reference>
<keyword evidence="4" id="KW-1185">Reference proteome</keyword>
<evidence type="ECO:0000256" key="1">
    <source>
        <dbReference type="ARBA" id="ARBA00008005"/>
    </source>
</evidence>
<dbReference type="PANTHER" id="PTHR35861:SF1">
    <property type="entry name" value="PHAGE TAIL SHEATH PROTEIN"/>
    <property type="match status" value="1"/>
</dbReference>
<evidence type="ECO:0000259" key="2">
    <source>
        <dbReference type="Pfam" id="PF17482"/>
    </source>
</evidence>
<comment type="similarity">
    <text evidence="1">Belongs to the myoviridae tail sheath protein family.</text>
</comment>
<proteinExistence type="inferred from homology"/>
<dbReference type="EMBL" id="VWXF01000001">
    <property type="protein sequence ID" value="NIF20556.1"/>
    <property type="molecule type" value="Genomic_DNA"/>
</dbReference>
<dbReference type="PANTHER" id="PTHR35861">
    <property type="match status" value="1"/>
</dbReference>
<dbReference type="Proteomes" id="UP001515683">
    <property type="component" value="Unassembled WGS sequence"/>
</dbReference>
<evidence type="ECO:0000313" key="4">
    <source>
        <dbReference type="Proteomes" id="UP001515683"/>
    </source>
</evidence>
<accession>A0ABX0R573</accession>